<keyword evidence="2" id="KW-1185">Reference proteome</keyword>
<dbReference type="Proteomes" id="UP000271193">
    <property type="component" value="Chromosome"/>
</dbReference>
<dbReference type="RefSeq" id="WP_123869721.1">
    <property type="nucleotide sequence ID" value="NZ_CP033932.1"/>
</dbReference>
<dbReference type="AlphaFoldDB" id="A0A3G6T5E0"/>
<dbReference type="KEGG" id="cben:EG339_08010"/>
<proteinExistence type="predicted"/>
<reference evidence="2" key="1">
    <citation type="submission" date="2018-11" db="EMBL/GenBank/DDBJ databases">
        <title>Proposal to divide the Flavobacteriaceae and reorganize its genera based on Amino Acid Identity values calculated from whole genome sequences.</title>
        <authorList>
            <person name="Nicholson A.C."/>
            <person name="Gulvik C.A."/>
            <person name="Whitney A.M."/>
            <person name="Humrighouse B.W."/>
            <person name="Bell M."/>
            <person name="Holmes B."/>
            <person name="Steigerwalt A.G."/>
            <person name="Villarma A."/>
            <person name="Sheth M."/>
            <person name="Batra D."/>
            <person name="Pryor J."/>
            <person name="Bernardet J.-F."/>
            <person name="Hugo C."/>
            <person name="Kampfer P."/>
            <person name="Newman J."/>
            <person name="McQuiston J.R."/>
        </authorList>
    </citation>
    <scope>NUCLEOTIDE SEQUENCE [LARGE SCALE GENOMIC DNA]</scope>
    <source>
        <strain evidence="2">G0229</strain>
    </source>
</reference>
<accession>A0A3G6T5E0</accession>
<gene>
    <name evidence="1" type="ORF">EG339_08010</name>
</gene>
<organism evidence="1 2">
    <name type="scientific">Chryseobacterium bernardetii</name>
    <dbReference type="NCBI Taxonomy" id="1241978"/>
    <lineage>
        <taxon>Bacteria</taxon>
        <taxon>Pseudomonadati</taxon>
        <taxon>Bacteroidota</taxon>
        <taxon>Flavobacteriia</taxon>
        <taxon>Flavobacteriales</taxon>
        <taxon>Weeksellaceae</taxon>
        <taxon>Chryseobacterium group</taxon>
        <taxon>Chryseobacterium</taxon>
    </lineage>
</organism>
<dbReference type="GeneID" id="99064757"/>
<evidence type="ECO:0000313" key="1">
    <source>
        <dbReference type="EMBL" id="AZB24555.1"/>
    </source>
</evidence>
<protein>
    <submittedName>
        <fullName evidence="1">Uncharacterized protein</fullName>
    </submittedName>
</protein>
<sequence>MKTLIKKSIKTFKPAEADTNYVLVITISTEAQVNTNVRYLATTNDLYDGSDDVIHINVVKGEKLRVRHIFDFSGVHTDLLDNAMQHATITYTLLGQENRVKPFENNTKDDLSSMKRIISVKVITVK</sequence>
<evidence type="ECO:0000313" key="2">
    <source>
        <dbReference type="Proteomes" id="UP000271193"/>
    </source>
</evidence>
<dbReference type="EMBL" id="CP033932">
    <property type="protein sequence ID" value="AZB24555.1"/>
    <property type="molecule type" value="Genomic_DNA"/>
</dbReference>
<name>A0A3G6T5E0_9FLAO</name>